<reference evidence="8 9" key="1">
    <citation type="submission" date="2013-09" db="EMBL/GenBank/DDBJ databases">
        <title>High correlation between genotypes and phenotypes of environmental bacteria Comamonas testosteroni strains.</title>
        <authorList>
            <person name="Liu L."/>
            <person name="Zhu W."/>
            <person name="Xia X."/>
            <person name="Xu B."/>
            <person name="Luo M."/>
            <person name="Wang G."/>
        </authorList>
    </citation>
    <scope>NUCLEOTIDE SEQUENCE [LARGE SCALE GENOMIC DNA]</scope>
    <source>
        <strain evidence="8 9">DF2</strain>
    </source>
</reference>
<name>A0A0E3C2C2_9BURK</name>
<accession>A0A0E3C2C2</accession>
<dbReference type="PROSITE" id="PS51898">
    <property type="entry name" value="TYR_RECOMBINASE"/>
    <property type="match status" value="1"/>
</dbReference>
<keyword evidence="9" id="KW-1185">Reference proteome</keyword>
<sequence>MPKIAKELSALEINRLREPGNHAVGGVTGLYLYVTETGTRSWVLRAVIANNRRHMGLGAYPTVTLAQARESARKAKADILAGIDPIAERQKIAAKFHAEKAKQITFEQSAIAYIDAHGKSWKNEKHRAQWSSTLITYAFPKIGNLPVKDVTQGHVLSILEPIWAQKNETASRLRGRIEAVLDWATVKKYREGENPALWKGRLDKLLPAPNKIQKKNHHKALPINELPSFFKRLKEKDGISARALEFTILTAARSGEVRGAKWSEIDFKQCIWTVPAERMKASAEHRVPLSDQATKILKDMPRIDGCEFIFPSSKEGSLSDMALLAVMRRMSIDAVPHGFRSTFRDWAGEFTNYPREVAEQALAHTLQNKVEAAYRRGDSLEKRRKMMQDWANFCFTEAA</sequence>
<dbReference type="PANTHER" id="PTHR30629:SF2">
    <property type="entry name" value="PROPHAGE INTEGRASE INTS-RELATED"/>
    <property type="match status" value="1"/>
</dbReference>
<dbReference type="InterPro" id="IPR011010">
    <property type="entry name" value="DNA_brk_join_enz"/>
</dbReference>
<dbReference type="GO" id="GO:0015074">
    <property type="term" value="P:DNA integration"/>
    <property type="evidence" value="ECO:0007669"/>
    <property type="project" value="UniProtKB-KW"/>
</dbReference>
<dbReference type="SUPFAM" id="SSF56349">
    <property type="entry name" value="DNA breaking-rejoining enzymes"/>
    <property type="match status" value="1"/>
</dbReference>
<dbReference type="Gene3D" id="1.10.443.10">
    <property type="entry name" value="Intergrase catalytic core"/>
    <property type="match status" value="1"/>
</dbReference>
<evidence type="ECO:0000313" key="8">
    <source>
        <dbReference type="EMBL" id="KGH12945.1"/>
    </source>
</evidence>
<dbReference type="CDD" id="cd00801">
    <property type="entry name" value="INT_P4_C"/>
    <property type="match status" value="1"/>
</dbReference>
<proteinExistence type="inferred from homology"/>
<dbReference type="PROSITE" id="PS51900">
    <property type="entry name" value="CB"/>
    <property type="match status" value="1"/>
</dbReference>
<dbReference type="Pfam" id="PF00589">
    <property type="entry name" value="Phage_integrase"/>
    <property type="match status" value="1"/>
</dbReference>
<dbReference type="InterPro" id="IPR025166">
    <property type="entry name" value="Integrase_DNA_bind_dom"/>
</dbReference>
<evidence type="ECO:0000313" key="9">
    <source>
        <dbReference type="Proteomes" id="UP000029549"/>
    </source>
</evidence>
<evidence type="ECO:0000256" key="3">
    <source>
        <dbReference type="ARBA" id="ARBA00023125"/>
    </source>
</evidence>
<dbReference type="Gene3D" id="3.30.160.390">
    <property type="entry name" value="Integrase, DNA-binding domain"/>
    <property type="match status" value="1"/>
</dbReference>
<protein>
    <submittedName>
        <fullName evidence="8">Integrase</fullName>
    </submittedName>
</protein>
<keyword evidence="3 5" id="KW-0238">DNA-binding</keyword>
<dbReference type="InterPro" id="IPR010998">
    <property type="entry name" value="Integrase_recombinase_N"/>
</dbReference>
<evidence type="ECO:0000256" key="5">
    <source>
        <dbReference type="PROSITE-ProRule" id="PRU01248"/>
    </source>
</evidence>
<keyword evidence="4" id="KW-0233">DNA recombination</keyword>
<dbReference type="PANTHER" id="PTHR30629">
    <property type="entry name" value="PROPHAGE INTEGRASE"/>
    <property type="match status" value="1"/>
</dbReference>
<dbReference type="AlphaFoldDB" id="A0A0E3C2C2"/>
<dbReference type="GO" id="GO:0003677">
    <property type="term" value="F:DNA binding"/>
    <property type="evidence" value="ECO:0007669"/>
    <property type="project" value="UniProtKB-UniRule"/>
</dbReference>
<dbReference type="InterPro" id="IPR050808">
    <property type="entry name" value="Phage_Integrase"/>
</dbReference>
<comment type="similarity">
    <text evidence="1">Belongs to the 'phage' integrase family.</text>
</comment>
<dbReference type="InterPro" id="IPR038488">
    <property type="entry name" value="Integrase_DNA-bd_sf"/>
</dbReference>
<dbReference type="InterPro" id="IPR053876">
    <property type="entry name" value="Phage_int_M"/>
</dbReference>
<comment type="caution">
    <text evidence="8">The sequence shown here is derived from an EMBL/GenBank/DDBJ whole genome shotgun (WGS) entry which is preliminary data.</text>
</comment>
<dbReference type="InterPro" id="IPR013762">
    <property type="entry name" value="Integrase-like_cat_sf"/>
</dbReference>
<dbReference type="InterPro" id="IPR044068">
    <property type="entry name" value="CB"/>
</dbReference>
<dbReference type="Proteomes" id="UP000029549">
    <property type="component" value="Unassembled WGS sequence"/>
</dbReference>
<dbReference type="Pfam" id="PF22022">
    <property type="entry name" value="Phage_int_M"/>
    <property type="match status" value="1"/>
</dbReference>
<gene>
    <name evidence="8" type="ORF">P608_09905</name>
</gene>
<dbReference type="EMBL" id="AWTP01000103">
    <property type="protein sequence ID" value="KGH12945.1"/>
    <property type="molecule type" value="Genomic_DNA"/>
</dbReference>
<evidence type="ECO:0000256" key="1">
    <source>
        <dbReference type="ARBA" id="ARBA00008857"/>
    </source>
</evidence>
<evidence type="ECO:0000259" key="7">
    <source>
        <dbReference type="PROSITE" id="PS51900"/>
    </source>
</evidence>
<dbReference type="GO" id="GO:0006310">
    <property type="term" value="P:DNA recombination"/>
    <property type="evidence" value="ECO:0007669"/>
    <property type="project" value="UniProtKB-KW"/>
</dbReference>
<evidence type="ECO:0000256" key="2">
    <source>
        <dbReference type="ARBA" id="ARBA00022908"/>
    </source>
</evidence>
<evidence type="ECO:0000256" key="4">
    <source>
        <dbReference type="ARBA" id="ARBA00023172"/>
    </source>
</evidence>
<keyword evidence="2" id="KW-0229">DNA integration</keyword>
<organism evidence="8 9">
    <name type="scientific">Comamonas thiooxydans</name>
    <dbReference type="NCBI Taxonomy" id="363952"/>
    <lineage>
        <taxon>Bacteria</taxon>
        <taxon>Pseudomonadati</taxon>
        <taxon>Pseudomonadota</taxon>
        <taxon>Betaproteobacteria</taxon>
        <taxon>Burkholderiales</taxon>
        <taxon>Comamonadaceae</taxon>
        <taxon>Comamonas</taxon>
    </lineage>
</organism>
<feature type="domain" description="Tyr recombinase" evidence="6">
    <location>
        <begin position="216"/>
        <end position="387"/>
    </location>
</feature>
<dbReference type="Pfam" id="PF13356">
    <property type="entry name" value="Arm-DNA-bind_3"/>
    <property type="match status" value="1"/>
</dbReference>
<dbReference type="InterPro" id="IPR002104">
    <property type="entry name" value="Integrase_catalytic"/>
</dbReference>
<evidence type="ECO:0000259" key="6">
    <source>
        <dbReference type="PROSITE" id="PS51898"/>
    </source>
</evidence>
<feature type="domain" description="Core-binding (CB)" evidence="7">
    <location>
        <begin position="104"/>
        <end position="185"/>
    </location>
</feature>
<dbReference type="Gene3D" id="1.10.150.130">
    <property type="match status" value="1"/>
</dbReference>